<dbReference type="PATRIC" id="fig|1603606.3.peg.636"/>
<feature type="coiled-coil region" evidence="7">
    <location>
        <begin position="665"/>
        <end position="692"/>
    </location>
</feature>
<keyword evidence="11" id="KW-1185">Reference proteome</keyword>
<keyword evidence="1 10" id="KW-0808">Transferase</keyword>
<dbReference type="GO" id="GO:0008882">
    <property type="term" value="F:[glutamate-ammonia-ligase] adenylyltransferase activity"/>
    <property type="evidence" value="ECO:0007669"/>
    <property type="project" value="InterPro"/>
</dbReference>
<dbReference type="SUPFAM" id="SSF81593">
    <property type="entry name" value="Nucleotidyltransferase substrate binding subunit/domain"/>
    <property type="match status" value="2"/>
</dbReference>
<dbReference type="Pfam" id="PF08335">
    <property type="entry name" value="GlnD_UR_UTase"/>
    <property type="match status" value="2"/>
</dbReference>
<gene>
    <name evidence="10" type="primary">glnE</name>
    <name evidence="10" type="ORF">DSOUD_0584</name>
</gene>
<protein>
    <submittedName>
        <fullName evidence="10">Glutamine synthetase adenylyltransferase</fullName>
    </submittedName>
</protein>
<dbReference type="InterPro" id="IPR023057">
    <property type="entry name" value="GlnE"/>
</dbReference>
<keyword evidence="5" id="KW-0460">Magnesium</keyword>
<evidence type="ECO:0000313" key="10">
    <source>
        <dbReference type="EMBL" id="ALC15373.1"/>
    </source>
</evidence>
<proteinExistence type="inferred from homology"/>
<dbReference type="EMBL" id="CP010802">
    <property type="protein sequence ID" value="ALC15373.1"/>
    <property type="molecule type" value="Genomic_DNA"/>
</dbReference>
<evidence type="ECO:0000259" key="8">
    <source>
        <dbReference type="Pfam" id="PF03710"/>
    </source>
</evidence>
<keyword evidence="6" id="KW-0511">Multifunctional enzyme</keyword>
<evidence type="ECO:0000256" key="6">
    <source>
        <dbReference type="ARBA" id="ARBA00023268"/>
    </source>
</evidence>
<dbReference type="InterPro" id="IPR043519">
    <property type="entry name" value="NT_sf"/>
</dbReference>
<keyword evidence="2 10" id="KW-0548">Nucleotidyltransferase</keyword>
<evidence type="ECO:0000256" key="3">
    <source>
        <dbReference type="ARBA" id="ARBA00022741"/>
    </source>
</evidence>
<feature type="domain" description="Glutamate-ammonia ligase adenylyltransferase repeated" evidence="8">
    <location>
        <begin position="97"/>
        <end position="357"/>
    </location>
</feature>
<reference evidence="10 11" key="1">
    <citation type="submission" date="2015-07" db="EMBL/GenBank/DDBJ databases">
        <title>Isolation and Genomic Characterization of a Novel Halophilic Metal-Reducing Deltaproteobacterium from the Deep Subsurface.</title>
        <authorList>
            <person name="Badalamenti J.P."/>
            <person name="Summers Z.M."/>
            <person name="Gralnick J.A."/>
            <person name="Bond D.R."/>
        </authorList>
    </citation>
    <scope>NUCLEOTIDE SEQUENCE [LARGE SCALE GENOMIC DNA]</scope>
    <source>
        <strain evidence="10 11">WTL</strain>
    </source>
</reference>
<dbReference type="FunFam" id="1.20.120.330:FF:000005">
    <property type="entry name" value="Bifunctional glutamine synthetase adenylyltransferase/adenylyl-removing enzyme"/>
    <property type="match status" value="1"/>
</dbReference>
<feature type="domain" description="PII-uridylyltransferase/Glutamine-synthetase adenylyltransferase" evidence="9">
    <location>
        <begin position="915"/>
        <end position="1057"/>
    </location>
</feature>
<dbReference type="InterPro" id="IPR013546">
    <property type="entry name" value="PII_UdlTrfase/GS_AdlTrfase"/>
</dbReference>
<evidence type="ECO:0000256" key="4">
    <source>
        <dbReference type="ARBA" id="ARBA00022840"/>
    </source>
</evidence>
<organism evidence="10 11">
    <name type="scientific">Desulfuromonas soudanensis</name>
    <dbReference type="NCBI Taxonomy" id="1603606"/>
    <lineage>
        <taxon>Bacteria</taxon>
        <taxon>Pseudomonadati</taxon>
        <taxon>Thermodesulfobacteriota</taxon>
        <taxon>Desulfuromonadia</taxon>
        <taxon>Desulfuromonadales</taxon>
        <taxon>Desulfuromonadaceae</taxon>
        <taxon>Desulfuromonas</taxon>
    </lineage>
</organism>
<dbReference type="NCBIfam" id="NF008292">
    <property type="entry name" value="PRK11072.1"/>
    <property type="match status" value="1"/>
</dbReference>
<sequence length="1070" mass="120917">MSSGTPAARLVDVCRAKDKPGLLRLAAELGFAEGGKTADNLLLISERPALAALLPEIVEDALSSADPDQALNGLERLLATVSENELAAVLRTPGERQRLLTVLGASLFLTGILCRRSAFFHDLFSAGEFERAKPEGVMLDELRRRIPDGSTFAELQKGVRLYKSREILRIGSRDLCRMADLVEVTAELSALAAATLQRAFEICETLLRAEYGTPRLRTADGALGDEPEFTILGMGKFGGRELNFSSDIDLIYFYSSEKGETEGVADPVRGRKNALHLHQYYCKLGELITKAIGQVTEDGFVFRVDLRLRPEGNSGDMANSLRSGEVYYESWGQSWERAAMIKARPVAGSIPLGERLLKNLEPFVYRKFLDYAMVEDIKVMKQKIDRSLTRDREGELNLKLGRGGIREIEFFIQALQLIYAGKNPRLRVKNSLKALDALLAEGHIKTEDHRTLRDAYIFLRTVEHRIQVVQERQTHNLPTHPGEVRALARRSGFAEALPFHQALQNHRNRVEAIYRDLFYTAEEEIREEVRPEISFLFDPAANSDLVKDILEEKGFKDPDGAFESLLVLRDGPPHARLTERARRHLERIAPLLLQEVVDSPEPDMALRNLERFLGVLRARATFYALLAENREIIKLLITLFGTSQFLSRIFIQHPEILDALVSRSYAVAYKEKETLERELRAYLAEAADYEEKLDVLRRFRNEEFLRIALNDIHGHTPQGAGTAQLSCLADVCLQSAVEIAREELLPRFGLPFCKDEEGREHEAAFAIVGMGKLGGRELNYHSDLDIIFIYEGDGETRSAEGTDSGRFRGQSNQEYFSRLAQRIISVLTLVTREGTVYQIDTRLRPSGNQGPLVTTLSAYERYHESSAQAWERQALTKARVVTGPEALARRIETLTQKIVYERPVPDNLREEIFRLRARMETEIAREGDDHFNIKTGRGGMVDVEFLAQFLQLKYGGDRPPLRQTNTLHTLQALEEEGLLSPADHTALVVGYKFLRRLENRLRLVHDQSINDLSGERGYLVKLAKRLGYPDRPRRPDEVLMEDYRRATEKIRAVFDRFLGPESAGTPPAEA</sequence>
<dbReference type="RefSeq" id="WP_053549587.1">
    <property type="nucleotide sequence ID" value="NZ_CP010802.1"/>
</dbReference>
<evidence type="ECO:0000256" key="5">
    <source>
        <dbReference type="ARBA" id="ARBA00022842"/>
    </source>
</evidence>
<accession>A0A0M3QF32</accession>
<evidence type="ECO:0000259" key="9">
    <source>
        <dbReference type="Pfam" id="PF08335"/>
    </source>
</evidence>
<dbReference type="Gene3D" id="1.20.120.1510">
    <property type="match status" value="1"/>
</dbReference>
<dbReference type="PANTHER" id="PTHR30621:SF0">
    <property type="entry name" value="BIFUNCTIONAL GLUTAMINE SYNTHETASE ADENYLYLTRANSFERASE_ADENYLYL-REMOVING ENZYME"/>
    <property type="match status" value="1"/>
</dbReference>
<dbReference type="Gene3D" id="3.30.460.10">
    <property type="entry name" value="Beta Polymerase, domain 2"/>
    <property type="match status" value="2"/>
</dbReference>
<dbReference type="STRING" id="1603606.DSOUD_0584"/>
<evidence type="ECO:0000256" key="7">
    <source>
        <dbReference type="SAM" id="Coils"/>
    </source>
</evidence>
<dbReference type="InterPro" id="IPR005190">
    <property type="entry name" value="GlnE_rpt_dom"/>
</dbReference>
<dbReference type="Pfam" id="PF03710">
    <property type="entry name" value="GlnE"/>
    <property type="match status" value="2"/>
</dbReference>
<evidence type="ECO:0000313" key="11">
    <source>
        <dbReference type="Proteomes" id="UP000057158"/>
    </source>
</evidence>
<dbReference type="GO" id="GO:0000820">
    <property type="term" value="P:regulation of glutamine family amino acid metabolic process"/>
    <property type="evidence" value="ECO:0007669"/>
    <property type="project" value="TreeGrafter"/>
</dbReference>
<keyword evidence="4" id="KW-0067">ATP-binding</keyword>
<feature type="domain" description="PII-uridylyltransferase/Glutamine-synthetase adenylyltransferase" evidence="9">
    <location>
        <begin position="379"/>
        <end position="518"/>
    </location>
</feature>
<dbReference type="PANTHER" id="PTHR30621">
    <property type="entry name" value="GLUTAMINE SYNTHETASE ADENYLYLTRANSFERASE"/>
    <property type="match status" value="1"/>
</dbReference>
<keyword evidence="3" id="KW-0547">Nucleotide-binding</keyword>
<dbReference type="AlphaFoldDB" id="A0A0M3QF32"/>
<dbReference type="Proteomes" id="UP000057158">
    <property type="component" value="Chromosome"/>
</dbReference>
<evidence type="ECO:0000256" key="1">
    <source>
        <dbReference type="ARBA" id="ARBA00022679"/>
    </source>
</evidence>
<keyword evidence="7" id="KW-0175">Coiled coil</keyword>
<dbReference type="CDD" id="cd05401">
    <property type="entry name" value="NT_GlnE_GlnD_like"/>
    <property type="match status" value="2"/>
</dbReference>
<dbReference type="GO" id="GO:0005829">
    <property type="term" value="C:cytosol"/>
    <property type="evidence" value="ECO:0007669"/>
    <property type="project" value="TreeGrafter"/>
</dbReference>
<name>A0A0M3QF32_9BACT</name>
<dbReference type="OrthoDB" id="9759366at2"/>
<dbReference type="HAMAP" id="MF_00802">
    <property type="entry name" value="GlnE"/>
    <property type="match status" value="1"/>
</dbReference>
<feature type="domain" description="Glutamate-ammonia ligase adenylyltransferase repeated" evidence="8">
    <location>
        <begin position="634"/>
        <end position="890"/>
    </location>
</feature>
<evidence type="ECO:0000256" key="2">
    <source>
        <dbReference type="ARBA" id="ARBA00022695"/>
    </source>
</evidence>
<dbReference type="SUPFAM" id="SSF81301">
    <property type="entry name" value="Nucleotidyltransferase"/>
    <property type="match status" value="2"/>
</dbReference>
<dbReference type="GO" id="GO:0005524">
    <property type="term" value="F:ATP binding"/>
    <property type="evidence" value="ECO:0007669"/>
    <property type="project" value="UniProtKB-KW"/>
</dbReference>
<dbReference type="Gene3D" id="1.20.120.330">
    <property type="entry name" value="Nucleotidyltransferases domain 2"/>
    <property type="match status" value="2"/>
</dbReference>
<dbReference type="KEGG" id="des:DSOUD_0584"/>